<evidence type="ECO:0000259" key="9">
    <source>
        <dbReference type="PROSITE" id="PS51030"/>
    </source>
</evidence>
<dbReference type="GO" id="GO:0000122">
    <property type="term" value="P:negative regulation of transcription by RNA polymerase II"/>
    <property type="evidence" value="ECO:0007669"/>
    <property type="project" value="TreeGrafter"/>
</dbReference>
<dbReference type="GO" id="GO:0008270">
    <property type="term" value="F:zinc ion binding"/>
    <property type="evidence" value="ECO:0007669"/>
    <property type="project" value="UniProtKB-KW"/>
</dbReference>
<dbReference type="PRINTS" id="PR00047">
    <property type="entry name" value="STROIDFINGER"/>
</dbReference>
<keyword evidence="1" id="KW-0479">Metal-binding</keyword>
<evidence type="ECO:0000256" key="4">
    <source>
        <dbReference type="ARBA" id="ARBA00023015"/>
    </source>
</evidence>
<dbReference type="GO" id="GO:0045944">
    <property type="term" value="P:positive regulation of transcription by RNA polymerase II"/>
    <property type="evidence" value="ECO:0007669"/>
    <property type="project" value="TreeGrafter"/>
</dbReference>
<dbReference type="Gene3D" id="3.30.50.10">
    <property type="entry name" value="Erythroid Transcription Factor GATA-1, subunit A"/>
    <property type="match status" value="1"/>
</dbReference>
<evidence type="ECO:0000313" key="10">
    <source>
        <dbReference type="EMBL" id="CAF1201364.1"/>
    </source>
</evidence>
<dbReference type="PROSITE" id="PS51030">
    <property type="entry name" value="NUCLEAR_REC_DBD_2"/>
    <property type="match status" value="1"/>
</dbReference>
<sequence length="421" mass="49980">MSDKKKNTSKNDVHLEYNHQITTKRSLSTQSSTELNKTKSGSTSKRYKLPLMCVVCDDSAHGYNFDAISCDSCKTFFRRNALRPVQKLKCRRNDAHCDVGFNIKKRCRKCRLEKCIEIEMRKEWILTDNEEQKSAKVEENRRFKQIQNDQRSNKNHVKTKIDDHLSLDVPSLSNNQSYLNEFEWLRIRVIQDYFTEAVKLNEITGILSYPSTQSITTTLELFHMPIYITSMRLISYIKQLNEFQQLKQEDQVYLIKLNLLPLCFFHLIFIHDPRTDLYYEPNTKDPYFSGKDWNKTLNKQFHIEMKQLRNDIIDIFQLDDIIIKLFILIFIFSNQITLNQSSECALIDINVLDIFRAQNIFIDLAYKYCIDQYGFRKTSVLFSRYIYKIMKIQQLVDEVKHTIDTYIDTRQLSSLMQCLLT</sequence>
<evidence type="ECO:0000313" key="11">
    <source>
        <dbReference type="Proteomes" id="UP000663845"/>
    </source>
</evidence>
<dbReference type="GO" id="GO:0000978">
    <property type="term" value="F:RNA polymerase II cis-regulatory region sequence-specific DNA binding"/>
    <property type="evidence" value="ECO:0007669"/>
    <property type="project" value="TreeGrafter"/>
</dbReference>
<protein>
    <recommendedName>
        <fullName evidence="9">Nuclear receptor domain-containing protein</fullName>
    </recommendedName>
</protein>
<dbReference type="PROSITE" id="PS00031">
    <property type="entry name" value="NUCLEAR_REC_DBD_1"/>
    <property type="match status" value="1"/>
</dbReference>
<dbReference type="GO" id="GO:0004879">
    <property type="term" value="F:nuclear receptor activity"/>
    <property type="evidence" value="ECO:0007669"/>
    <property type="project" value="TreeGrafter"/>
</dbReference>
<keyword evidence="7" id="KW-0675">Receptor</keyword>
<dbReference type="AlphaFoldDB" id="A0A814WEP8"/>
<proteinExistence type="predicted"/>
<evidence type="ECO:0000256" key="7">
    <source>
        <dbReference type="ARBA" id="ARBA00023170"/>
    </source>
</evidence>
<keyword evidence="8" id="KW-0539">Nucleus</keyword>
<dbReference type="InterPro" id="IPR013088">
    <property type="entry name" value="Znf_NHR/GATA"/>
</dbReference>
<evidence type="ECO:0000256" key="5">
    <source>
        <dbReference type="ARBA" id="ARBA00023125"/>
    </source>
</evidence>
<evidence type="ECO:0000256" key="2">
    <source>
        <dbReference type="ARBA" id="ARBA00022771"/>
    </source>
</evidence>
<dbReference type="InterPro" id="IPR001628">
    <property type="entry name" value="Znf_hrmn_rcpt"/>
</dbReference>
<organism evidence="10 11">
    <name type="scientific">Adineta steineri</name>
    <dbReference type="NCBI Taxonomy" id="433720"/>
    <lineage>
        <taxon>Eukaryota</taxon>
        <taxon>Metazoa</taxon>
        <taxon>Spiralia</taxon>
        <taxon>Gnathifera</taxon>
        <taxon>Rotifera</taxon>
        <taxon>Eurotatoria</taxon>
        <taxon>Bdelloidea</taxon>
        <taxon>Adinetida</taxon>
        <taxon>Adinetidae</taxon>
        <taxon>Adineta</taxon>
    </lineage>
</organism>
<dbReference type="Gene3D" id="1.10.565.10">
    <property type="entry name" value="Retinoid X Receptor"/>
    <property type="match status" value="1"/>
</dbReference>
<keyword evidence="4" id="KW-0805">Transcription regulation</keyword>
<gene>
    <name evidence="10" type="ORF">JYZ213_LOCUS26927</name>
</gene>
<evidence type="ECO:0000256" key="1">
    <source>
        <dbReference type="ARBA" id="ARBA00022723"/>
    </source>
</evidence>
<evidence type="ECO:0000256" key="3">
    <source>
        <dbReference type="ARBA" id="ARBA00022833"/>
    </source>
</evidence>
<keyword evidence="5" id="KW-0238">DNA-binding</keyword>
<dbReference type="SUPFAM" id="SSF48508">
    <property type="entry name" value="Nuclear receptor ligand-binding domain"/>
    <property type="match status" value="1"/>
</dbReference>
<keyword evidence="6" id="KW-0804">Transcription</keyword>
<feature type="domain" description="Nuclear receptor" evidence="9">
    <location>
        <begin position="50"/>
        <end position="127"/>
    </location>
</feature>
<keyword evidence="3" id="KW-0862">Zinc</keyword>
<dbReference type="Pfam" id="PF00105">
    <property type="entry name" value="zf-C4"/>
    <property type="match status" value="1"/>
</dbReference>
<comment type="caution">
    <text evidence="10">The sequence shown here is derived from an EMBL/GenBank/DDBJ whole genome shotgun (WGS) entry which is preliminary data.</text>
</comment>
<dbReference type="PANTHER" id="PTHR24082">
    <property type="entry name" value="NUCLEAR HORMONE RECEPTOR"/>
    <property type="match status" value="1"/>
</dbReference>
<dbReference type="PANTHER" id="PTHR24082:SF482">
    <property type="entry name" value="NUCLEAR RECEPTOR"/>
    <property type="match status" value="1"/>
</dbReference>
<dbReference type="InterPro" id="IPR050234">
    <property type="entry name" value="Nuclear_hormone_rcpt_NR1"/>
</dbReference>
<dbReference type="InterPro" id="IPR035500">
    <property type="entry name" value="NHR-like_dom_sf"/>
</dbReference>
<keyword evidence="2" id="KW-0863">Zinc-finger</keyword>
<dbReference type="EMBL" id="CAJNOG010000366">
    <property type="protein sequence ID" value="CAF1201364.1"/>
    <property type="molecule type" value="Genomic_DNA"/>
</dbReference>
<reference evidence="10" key="1">
    <citation type="submission" date="2021-02" db="EMBL/GenBank/DDBJ databases">
        <authorList>
            <person name="Nowell W R."/>
        </authorList>
    </citation>
    <scope>NUCLEOTIDE SEQUENCE</scope>
</reference>
<accession>A0A814WEP8</accession>
<dbReference type="SUPFAM" id="SSF57716">
    <property type="entry name" value="Glucocorticoid receptor-like (DNA-binding domain)"/>
    <property type="match status" value="1"/>
</dbReference>
<dbReference type="SMART" id="SM00399">
    <property type="entry name" value="ZnF_C4"/>
    <property type="match status" value="1"/>
</dbReference>
<dbReference type="GO" id="GO:0030154">
    <property type="term" value="P:cell differentiation"/>
    <property type="evidence" value="ECO:0007669"/>
    <property type="project" value="TreeGrafter"/>
</dbReference>
<evidence type="ECO:0000256" key="8">
    <source>
        <dbReference type="ARBA" id="ARBA00023242"/>
    </source>
</evidence>
<dbReference type="Proteomes" id="UP000663845">
    <property type="component" value="Unassembled WGS sequence"/>
</dbReference>
<evidence type="ECO:0000256" key="6">
    <source>
        <dbReference type="ARBA" id="ARBA00023163"/>
    </source>
</evidence>
<name>A0A814WEP8_9BILA</name>